<evidence type="ECO:0000256" key="3">
    <source>
        <dbReference type="ARBA" id="ARBA00022840"/>
    </source>
</evidence>
<comment type="similarity">
    <text evidence="1">Belongs to the AAA ATPase family.</text>
</comment>
<comment type="caution">
    <text evidence="6">The sequence shown here is derived from an EMBL/GenBank/DDBJ whole genome shotgun (WGS) entry which is preliminary data.</text>
</comment>
<evidence type="ECO:0000256" key="1">
    <source>
        <dbReference type="ARBA" id="ARBA00006914"/>
    </source>
</evidence>
<organism evidence="6">
    <name type="scientific">candidate division WOR-3 bacterium</name>
    <dbReference type="NCBI Taxonomy" id="2052148"/>
    <lineage>
        <taxon>Bacteria</taxon>
        <taxon>Bacteria division WOR-3</taxon>
    </lineage>
</organism>
<dbReference type="InterPro" id="IPR027417">
    <property type="entry name" value="P-loop_NTPase"/>
</dbReference>
<evidence type="ECO:0000259" key="5">
    <source>
        <dbReference type="SMART" id="SM00382"/>
    </source>
</evidence>
<dbReference type="SUPFAM" id="SSF52540">
    <property type="entry name" value="P-loop containing nucleoside triphosphate hydrolases"/>
    <property type="match status" value="1"/>
</dbReference>
<dbReference type="InterPro" id="IPR003593">
    <property type="entry name" value="AAA+_ATPase"/>
</dbReference>
<evidence type="ECO:0000256" key="4">
    <source>
        <dbReference type="SAM" id="Coils"/>
    </source>
</evidence>
<evidence type="ECO:0000256" key="2">
    <source>
        <dbReference type="ARBA" id="ARBA00022741"/>
    </source>
</evidence>
<dbReference type="PANTHER" id="PTHR23073">
    <property type="entry name" value="26S PROTEASOME REGULATORY SUBUNIT"/>
    <property type="match status" value="1"/>
</dbReference>
<dbReference type="InterPro" id="IPR050221">
    <property type="entry name" value="26S_Proteasome_ATPase"/>
</dbReference>
<dbReference type="GO" id="GO:0005524">
    <property type="term" value="F:ATP binding"/>
    <property type="evidence" value="ECO:0007669"/>
    <property type="project" value="UniProtKB-KW"/>
</dbReference>
<accession>A0A7C6ECK3</accession>
<dbReference type="Gene3D" id="1.10.8.60">
    <property type="match status" value="1"/>
</dbReference>
<dbReference type="AlphaFoldDB" id="A0A7C6ECK3"/>
<evidence type="ECO:0000313" key="6">
    <source>
        <dbReference type="EMBL" id="HHS52001.1"/>
    </source>
</evidence>
<feature type="domain" description="AAA+ ATPase" evidence="5">
    <location>
        <begin position="288"/>
        <end position="416"/>
    </location>
</feature>
<proteinExistence type="inferred from homology"/>
<keyword evidence="3 6" id="KW-0067">ATP-binding</keyword>
<dbReference type="Pfam" id="PF00004">
    <property type="entry name" value="AAA"/>
    <property type="match status" value="1"/>
</dbReference>
<dbReference type="GO" id="GO:0016887">
    <property type="term" value="F:ATP hydrolysis activity"/>
    <property type="evidence" value="ECO:0007669"/>
    <property type="project" value="InterPro"/>
</dbReference>
<dbReference type="EMBL" id="DTLI01000100">
    <property type="protein sequence ID" value="HHS52001.1"/>
    <property type="molecule type" value="Genomic_DNA"/>
</dbReference>
<name>A0A7C6ECK3_UNCW3</name>
<dbReference type="SMART" id="SM00382">
    <property type="entry name" value="AAA"/>
    <property type="match status" value="1"/>
</dbReference>
<feature type="coiled-coil region" evidence="4">
    <location>
        <begin position="54"/>
        <end position="88"/>
    </location>
</feature>
<protein>
    <submittedName>
        <fullName evidence="6">ATP-binding protein</fullName>
    </submittedName>
</protein>
<dbReference type="Gene3D" id="3.40.50.300">
    <property type="entry name" value="P-loop containing nucleotide triphosphate hydrolases"/>
    <property type="match status" value="1"/>
</dbReference>
<gene>
    <name evidence="6" type="ORF">ENW73_03905</name>
</gene>
<reference evidence="6" key="1">
    <citation type="journal article" date="2020" name="mSystems">
        <title>Genome- and Community-Level Interaction Insights into Carbon Utilization and Element Cycling Functions of Hydrothermarchaeota in Hydrothermal Sediment.</title>
        <authorList>
            <person name="Zhou Z."/>
            <person name="Liu Y."/>
            <person name="Xu W."/>
            <person name="Pan J."/>
            <person name="Luo Z.H."/>
            <person name="Li M."/>
        </authorList>
    </citation>
    <scope>NUCLEOTIDE SEQUENCE [LARGE SCALE GENOMIC DNA]</scope>
    <source>
        <strain evidence="6">SpSt-876</strain>
    </source>
</reference>
<sequence>MQQNLKNTYLNLSNKLVKLLELRVEPFKDYLHEELTAEISSNEAGKDNCQFARLEQYREKIAVLNKKMVEIEKQLEEIRQLAKATKVEIPFEILAEKYSLGNEERLILLTLFFSEIDESRYSRDKNGRDLLWLLGFKPIEFVPKSELFRNLLENKLITISQNYYRHRPKLSNIAVRDLLDVSYHLNDKIFEFIAGNSGAKRHSQKPTISDSDFDLMEQPTEQADPDSNLMEQPTQQVLIALEEPILTLDQIVLDKDKQEAIERIIFQIKEGNRIFAEFGVNETIKYGKGTVILFYGPPGTGKTATAHGIAHKLGKKIVIVNYATILDKYVGESEKNIRKLFKDVREKDCVLVFDEADALFGRRITERHSTDRLHNYMTNILMQELERFEGAIILTTNREAEMDEAFARRILFKLNFDIPGPKERAKIWQSFFTEKTPLADDVNFEELGEQFELTGGEIKNVVEKAVIELGYQGMKKITMASLVKFAQEELVAVIRKRKRKTDKLGF</sequence>
<keyword evidence="2" id="KW-0547">Nucleotide-binding</keyword>
<dbReference type="CDD" id="cd19481">
    <property type="entry name" value="RecA-like_protease"/>
    <property type="match status" value="1"/>
</dbReference>
<keyword evidence="4" id="KW-0175">Coiled coil</keyword>
<dbReference type="InterPro" id="IPR003959">
    <property type="entry name" value="ATPase_AAA_core"/>
</dbReference>